<dbReference type="Proteomes" id="UP000523447">
    <property type="component" value="Unassembled WGS sequence"/>
</dbReference>
<dbReference type="AlphaFoldDB" id="A0A7X6RLL9"/>
<protein>
    <recommendedName>
        <fullName evidence="1">Large polyvalent protein associated domain-containing protein</fullName>
    </recommendedName>
</protein>
<accession>A0A7X6RLL9</accession>
<proteinExistence type="predicted"/>
<evidence type="ECO:0000259" key="1">
    <source>
        <dbReference type="Pfam" id="PF18847"/>
    </source>
</evidence>
<evidence type="ECO:0000313" key="3">
    <source>
        <dbReference type="Proteomes" id="UP000523447"/>
    </source>
</evidence>
<dbReference type="InterPro" id="IPR041311">
    <property type="entry name" value="LPD29"/>
</dbReference>
<organism evidence="2 3">
    <name type="scientific">Nocardia veterana</name>
    <dbReference type="NCBI Taxonomy" id="132249"/>
    <lineage>
        <taxon>Bacteria</taxon>
        <taxon>Bacillati</taxon>
        <taxon>Actinomycetota</taxon>
        <taxon>Actinomycetes</taxon>
        <taxon>Mycobacteriales</taxon>
        <taxon>Nocardiaceae</taxon>
        <taxon>Nocardia</taxon>
    </lineage>
</organism>
<evidence type="ECO:0000313" key="2">
    <source>
        <dbReference type="EMBL" id="NKY89869.1"/>
    </source>
</evidence>
<feature type="domain" description="Large polyvalent protein associated" evidence="1">
    <location>
        <begin position="10"/>
        <end position="66"/>
    </location>
</feature>
<dbReference type="RefSeq" id="WP_040723209.1">
    <property type="nucleotide sequence ID" value="NZ_CAWPHS010000068.1"/>
</dbReference>
<sequence length="221" mass="24324">MTVAPVRVLSAEEVAARIRQELDRRWPGVSFAVRSGRGQWRHWVMVTWTDGPTEPAVREAVGDYEALGSGNDDSGPVVYGIHAALCTREVSAAAYGLVAEGLERAYPIIVPRQSPHIDWDAAHAVRIDPPIDMRGPMFGPLDGLYASTEREPISAAHAIRTVADAVDLSDVEFDEPQPARHASWHEMSTRALRAVTGVRIPHHTWGRFPARSHHSAHRGRA</sequence>
<keyword evidence="3" id="KW-1185">Reference proteome</keyword>
<name>A0A7X6RLL9_9NOCA</name>
<comment type="caution">
    <text evidence="2">The sequence shown here is derived from an EMBL/GenBank/DDBJ whole genome shotgun (WGS) entry which is preliminary data.</text>
</comment>
<reference evidence="2 3" key="1">
    <citation type="submission" date="2020-04" db="EMBL/GenBank/DDBJ databases">
        <title>MicrobeNet Type strains.</title>
        <authorList>
            <person name="Nicholson A.C."/>
        </authorList>
    </citation>
    <scope>NUCLEOTIDE SEQUENCE [LARGE SCALE GENOMIC DNA]</scope>
    <source>
        <strain evidence="2 3">DSM 44445</strain>
    </source>
</reference>
<dbReference type="Pfam" id="PF18847">
    <property type="entry name" value="LPD29"/>
    <property type="match status" value="1"/>
</dbReference>
<gene>
    <name evidence="2" type="ORF">HGA07_30335</name>
</gene>
<dbReference type="EMBL" id="JAAXPE010000070">
    <property type="protein sequence ID" value="NKY89869.1"/>
    <property type="molecule type" value="Genomic_DNA"/>
</dbReference>